<dbReference type="HOGENOM" id="CLU_1333781_0_0_1"/>
<protein>
    <submittedName>
        <fullName evidence="2">Uncharacterized protein</fullName>
    </submittedName>
</protein>
<dbReference type="Proteomes" id="UP000008021">
    <property type="component" value="Chromosome 2"/>
</dbReference>
<sequence length="206" mass="22611">MRGAAAVAPRRGRATGGGSEEVRQGRRLRVGGAAGAASRRRGRGAVAASRRCGGGGGSEWEERPLPSRRLAPQLHLVLSANRSPSSPSVHRPLSVEQIWSCTDRMVKILGTKTSSNMFKTKMKVSNYPEKGPVLDEALLVRKQTEFRRLAHFEHLCPPTCADTQADGVLEACSFRAPVHAGDQVQEQEQRTTKVIKRKNRNREPLR</sequence>
<evidence type="ECO:0000256" key="1">
    <source>
        <dbReference type="SAM" id="MobiDB-lite"/>
    </source>
</evidence>
<feature type="region of interest" description="Disordered" evidence="1">
    <location>
        <begin position="1"/>
        <end position="66"/>
    </location>
</feature>
<feature type="region of interest" description="Disordered" evidence="1">
    <location>
        <begin position="183"/>
        <end position="206"/>
    </location>
</feature>
<evidence type="ECO:0000313" key="3">
    <source>
        <dbReference type="Proteomes" id="UP000008021"/>
    </source>
</evidence>
<organism evidence="2">
    <name type="scientific">Oryza meridionalis</name>
    <dbReference type="NCBI Taxonomy" id="40149"/>
    <lineage>
        <taxon>Eukaryota</taxon>
        <taxon>Viridiplantae</taxon>
        <taxon>Streptophyta</taxon>
        <taxon>Embryophyta</taxon>
        <taxon>Tracheophyta</taxon>
        <taxon>Spermatophyta</taxon>
        <taxon>Magnoliopsida</taxon>
        <taxon>Liliopsida</taxon>
        <taxon>Poales</taxon>
        <taxon>Poaceae</taxon>
        <taxon>BOP clade</taxon>
        <taxon>Oryzoideae</taxon>
        <taxon>Oryzeae</taxon>
        <taxon>Oryzinae</taxon>
        <taxon>Oryza</taxon>
    </lineage>
</organism>
<dbReference type="EnsemblPlants" id="OMERI02G16490.1">
    <property type="protein sequence ID" value="OMERI02G16490.1"/>
    <property type="gene ID" value="OMERI02G16490"/>
</dbReference>
<reference evidence="2" key="1">
    <citation type="submission" date="2015-04" db="UniProtKB">
        <authorList>
            <consortium name="EnsemblPlants"/>
        </authorList>
    </citation>
    <scope>IDENTIFICATION</scope>
</reference>
<proteinExistence type="predicted"/>
<evidence type="ECO:0000313" key="2">
    <source>
        <dbReference type="EnsemblPlants" id="OMERI02G16490.1"/>
    </source>
</evidence>
<dbReference type="AlphaFoldDB" id="A0A0E0CKH9"/>
<reference evidence="2" key="2">
    <citation type="submission" date="2018-05" db="EMBL/GenBank/DDBJ databases">
        <title>OmerRS3 (Oryza meridionalis Reference Sequence Version 3).</title>
        <authorList>
            <person name="Zhang J."/>
            <person name="Kudrna D."/>
            <person name="Lee S."/>
            <person name="Talag J."/>
            <person name="Welchert J."/>
            <person name="Wing R.A."/>
        </authorList>
    </citation>
    <scope>NUCLEOTIDE SEQUENCE [LARGE SCALE GENOMIC DNA]</scope>
    <source>
        <strain evidence="2">cv. OR44</strain>
    </source>
</reference>
<accession>A0A0E0CKH9</accession>
<dbReference type="Gramene" id="OMERI02G16490.1">
    <property type="protein sequence ID" value="OMERI02G16490.1"/>
    <property type="gene ID" value="OMERI02G16490"/>
</dbReference>
<name>A0A0E0CKH9_9ORYZ</name>
<keyword evidence="3" id="KW-1185">Reference proteome</keyword>